<evidence type="ECO:0000313" key="5">
    <source>
        <dbReference type="EMBL" id="KAG8469779.1"/>
    </source>
</evidence>
<evidence type="ECO:0008006" key="7">
    <source>
        <dbReference type="Google" id="ProtNLM"/>
    </source>
</evidence>
<keyword evidence="6" id="KW-1185">Reference proteome</keyword>
<dbReference type="PANTHER" id="PTHR19848:SF8">
    <property type="entry name" value="F-BOX AND WD REPEAT DOMAIN CONTAINING 7"/>
    <property type="match status" value="1"/>
</dbReference>
<keyword evidence="2" id="KW-0677">Repeat</keyword>
<dbReference type="EMBL" id="JAGTXO010000002">
    <property type="protein sequence ID" value="KAG8469779.1"/>
    <property type="molecule type" value="Genomic_DNA"/>
</dbReference>
<comment type="caution">
    <text evidence="5">The sequence shown here is derived from an EMBL/GenBank/DDBJ whole genome shotgun (WGS) entry which is preliminary data.</text>
</comment>
<dbReference type="Proteomes" id="UP000751190">
    <property type="component" value="Unassembled WGS sequence"/>
</dbReference>
<evidence type="ECO:0000256" key="2">
    <source>
        <dbReference type="ARBA" id="ARBA00022737"/>
    </source>
</evidence>
<organism evidence="5 6">
    <name type="scientific">Diacronema lutheri</name>
    <name type="common">Unicellular marine alga</name>
    <name type="synonym">Monochrysis lutheri</name>
    <dbReference type="NCBI Taxonomy" id="2081491"/>
    <lineage>
        <taxon>Eukaryota</taxon>
        <taxon>Haptista</taxon>
        <taxon>Haptophyta</taxon>
        <taxon>Pavlovophyceae</taxon>
        <taxon>Pavlovales</taxon>
        <taxon>Pavlovaceae</taxon>
        <taxon>Diacronema</taxon>
    </lineage>
</organism>
<dbReference type="Gene3D" id="2.130.10.10">
    <property type="entry name" value="YVTN repeat-like/Quinoprotein amine dehydrogenase"/>
    <property type="match status" value="1"/>
</dbReference>
<dbReference type="OrthoDB" id="273067at2759"/>
<gene>
    <name evidence="5" type="ORF">KFE25_006234</name>
</gene>
<dbReference type="InterPro" id="IPR019775">
    <property type="entry name" value="WD40_repeat_CS"/>
</dbReference>
<evidence type="ECO:0000256" key="4">
    <source>
        <dbReference type="SAM" id="MobiDB-lite"/>
    </source>
</evidence>
<feature type="region of interest" description="Disordered" evidence="4">
    <location>
        <begin position="227"/>
        <end position="262"/>
    </location>
</feature>
<feature type="region of interest" description="Disordered" evidence="4">
    <location>
        <begin position="1"/>
        <end position="61"/>
    </location>
</feature>
<dbReference type="AlphaFoldDB" id="A0A8J6CEL2"/>
<proteinExistence type="predicted"/>
<dbReference type="Pfam" id="PF00400">
    <property type="entry name" value="WD40"/>
    <property type="match status" value="1"/>
</dbReference>
<dbReference type="PROSITE" id="PS50082">
    <property type="entry name" value="WD_REPEATS_2"/>
    <property type="match status" value="1"/>
</dbReference>
<name>A0A8J6CEL2_DIALT</name>
<dbReference type="InterPro" id="IPR015943">
    <property type="entry name" value="WD40/YVTN_repeat-like_dom_sf"/>
</dbReference>
<protein>
    <recommendedName>
        <fullName evidence="7">Guanine nucleotide-binding protein subunit beta-like protein</fullName>
    </recommendedName>
</protein>
<feature type="region of interest" description="Disordered" evidence="4">
    <location>
        <begin position="181"/>
        <end position="205"/>
    </location>
</feature>
<dbReference type="InterPro" id="IPR036322">
    <property type="entry name" value="WD40_repeat_dom_sf"/>
</dbReference>
<evidence type="ECO:0000256" key="1">
    <source>
        <dbReference type="ARBA" id="ARBA00022574"/>
    </source>
</evidence>
<evidence type="ECO:0000313" key="6">
    <source>
        <dbReference type="Proteomes" id="UP000751190"/>
    </source>
</evidence>
<feature type="compositionally biased region" description="Acidic residues" evidence="4">
    <location>
        <begin position="187"/>
        <end position="197"/>
    </location>
</feature>
<feature type="repeat" description="WD" evidence="3">
    <location>
        <begin position="405"/>
        <end position="436"/>
    </location>
</feature>
<feature type="compositionally biased region" description="Basic residues" evidence="4">
    <location>
        <begin position="241"/>
        <end position="253"/>
    </location>
</feature>
<dbReference type="PROSITE" id="PS50294">
    <property type="entry name" value="WD_REPEATS_REGION"/>
    <property type="match status" value="1"/>
</dbReference>
<dbReference type="PANTHER" id="PTHR19848">
    <property type="entry name" value="WD40 REPEAT PROTEIN"/>
    <property type="match status" value="1"/>
</dbReference>
<dbReference type="SMART" id="SM00320">
    <property type="entry name" value="WD40"/>
    <property type="match status" value="3"/>
</dbReference>
<keyword evidence="1 3" id="KW-0853">WD repeat</keyword>
<dbReference type="PROSITE" id="PS00678">
    <property type="entry name" value="WD_REPEATS_1"/>
    <property type="match status" value="1"/>
</dbReference>
<dbReference type="SUPFAM" id="SSF50978">
    <property type="entry name" value="WD40 repeat-like"/>
    <property type="match status" value="1"/>
</dbReference>
<accession>A0A8J6CEL2</accession>
<feature type="region of interest" description="Disordered" evidence="4">
    <location>
        <begin position="794"/>
        <end position="816"/>
    </location>
</feature>
<reference evidence="5" key="1">
    <citation type="submission" date="2021-05" db="EMBL/GenBank/DDBJ databases">
        <title>The genome of the haptophyte Pavlova lutheri (Diacronema luteri, Pavlovales) - a model for lipid biosynthesis in eukaryotic algae.</title>
        <authorList>
            <person name="Hulatt C.J."/>
            <person name="Posewitz M.C."/>
        </authorList>
    </citation>
    <scope>NUCLEOTIDE SEQUENCE</scope>
    <source>
        <strain evidence="5">NIVA-4/92</strain>
    </source>
</reference>
<dbReference type="InterPro" id="IPR001680">
    <property type="entry name" value="WD40_rpt"/>
</dbReference>
<sequence>MSSSETDEEIRTEREACGDGGSSSEMDADGACVSEVASSQRGSGDGSPRALARSRVRSGASELARMASTLGRENSLQRLAPVARAQVGSLLRAIAAKYTGEQREPPSAHCAHFASAGSVVFGSDPSMLGAPSQSGAAPEHADAVSLMQPVPSRRASRGPSPAHEGADESMQAYAQWLRAEMAAEADSAAEVDDEPPDEPAHAAPNGHDAVEFTQVGGLNPAAMLTAAPPVRDIGPSPRVGTAHRRRAPVRRKSGAPAPRAERAPVRVNVSVRCAVLVGKEVWIVARDTGSIMIFDAASATHRDTVLSLHHMLTTLAAARSRRALTVWAGTEAGSVLLYDAQSRAVVREITRLHAGAVRSIAVQRALPAPGGSLPPPAAPSGLVVSAGSDRRLCVWDSEGRLKRAYQGHTGAVRCVLILGAHIWSGADDGTVRVWDLAHAIFNLAQSEACIATLRGEHAGAVRALISTGPAHVISASEDGAVCKWQGAPHFACVLRTTCAGAPSALVPMGLRLWVCCGRAGIHVLDALTLEPRETLRAKDALAAAADAGMGAGAVGALRTHAVERRIVWAWVPGEPSAVVWEREEAEARLSLDEYAAALADAAATRAQLDEHLKTLARLRKQTRNDAFRALAVTAALARELEDALALGAAKARELDELSQAFIEQQAADLDEQRQLHALCGQLEDANRQQEAAHARALADAAAREDALRRELLQARLDRADAREKLDTAHSRLSEALCERDMLRLNGSQLSLELRESLSELSTLRRNDSNVTAESPSSAAAMLRLASATLASTTLGSVGGGSSASREHTPRAPVSRAQMAVADAFLASSRPTVDGQQASA</sequence>
<evidence type="ECO:0000256" key="3">
    <source>
        <dbReference type="PROSITE-ProRule" id="PRU00221"/>
    </source>
</evidence>
<feature type="region of interest" description="Disordered" evidence="4">
    <location>
        <begin position="124"/>
        <end position="167"/>
    </location>
</feature>